<evidence type="ECO:0000313" key="1">
    <source>
        <dbReference type="EMBL" id="SVE06534.1"/>
    </source>
</evidence>
<proteinExistence type="predicted"/>
<dbReference type="AlphaFoldDB" id="A0A383AFU0"/>
<name>A0A383AFU0_9ZZZZ</name>
<organism evidence="1">
    <name type="scientific">marine metagenome</name>
    <dbReference type="NCBI Taxonomy" id="408172"/>
    <lineage>
        <taxon>unclassified sequences</taxon>
        <taxon>metagenomes</taxon>
        <taxon>ecological metagenomes</taxon>
    </lineage>
</organism>
<gene>
    <name evidence="1" type="ORF">METZ01_LOCUS459388</name>
</gene>
<accession>A0A383AFU0</accession>
<evidence type="ECO:0008006" key="2">
    <source>
        <dbReference type="Google" id="ProtNLM"/>
    </source>
</evidence>
<feature type="non-terminal residue" evidence="1">
    <location>
        <position position="42"/>
    </location>
</feature>
<protein>
    <recommendedName>
        <fullName evidence="2">Aspartate/glutamate/uridylate kinase domain-containing protein</fullName>
    </recommendedName>
</protein>
<sequence length="42" mass="4419">MEPEQQPALCEVSRVIVKLGTGVLAPTPGEIDSARLRSLGEA</sequence>
<dbReference type="EMBL" id="UINC01191745">
    <property type="protein sequence ID" value="SVE06534.1"/>
    <property type="molecule type" value="Genomic_DNA"/>
</dbReference>
<reference evidence="1" key="1">
    <citation type="submission" date="2018-05" db="EMBL/GenBank/DDBJ databases">
        <authorList>
            <person name="Lanie J.A."/>
            <person name="Ng W.-L."/>
            <person name="Kazmierczak K.M."/>
            <person name="Andrzejewski T.M."/>
            <person name="Davidsen T.M."/>
            <person name="Wayne K.J."/>
            <person name="Tettelin H."/>
            <person name="Glass J.I."/>
            <person name="Rusch D."/>
            <person name="Podicherti R."/>
            <person name="Tsui H.-C.T."/>
            <person name="Winkler M.E."/>
        </authorList>
    </citation>
    <scope>NUCLEOTIDE SEQUENCE</scope>
</reference>